<feature type="chain" id="PRO_5040176087" description="Peptidase S8/S53 domain-containing protein" evidence="6">
    <location>
        <begin position="30"/>
        <end position="452"/>
    </location>
</feature>
<name>A0A9N8PB80_9PEZI</name>
<keyword evidence="4 5" id="KW-0720">Serine protease</keyword>
<dbReference type="PANTHER" id="PTHR43806">
    <property type="entry name" value="PEPTIDASE S8"/>
    <property type="match status" value="1"/>
</dbReference>
<dbReference type="AlphaFoldDB" id="A0A9N8PB80"/>
<dbReference type="PRINTS" id="PR00723">
    <property type="entry name" value="SUBTILISIN"/>
</dbReference>
<dbReference type="PROSITE" id="PS51892">
    <property type="entry name" value="SUBTILASE"/>
    <property type="match status" value="1"/>
</dbReference>
<dbReference type="PROSITE" id="PS00137">
    <property type="entry name" value="SUBTILASE_HIS"/>
    <property type="match status" value="1"/>
</dbReference>
<evidence type="ECO:0000256" key="3">
    <source>
        <dbReference type="ARBA" id="ARBA00022801"/>
    </source>
</evidence>
<dbReference type="Proteomes" id="UP000714618">
    <property type="component" value="Unassembled WGS sequence"/>
</dbReference>
<dbReference type="OrthoDB" id="206201at2759"/>
<keyword evidence="9" id="KW-1185">Reference proteome</keyword>
<evidence type="ECO:0000259" key="7">
    <source>
        <dbReference type="Pfam" id="PF00082"/>
    </source>
</evidence>
<dbReference type="Gene3D" id="3.40.50.200">
    <property type="entry name" value="Peptidase S8/S53 domain"/>
    <property type="match status" value="1"/>
</dbReference>
<dbReference type="InterPro" id="IPR000209">
    <property type="entry name" value="Peptidase_S8/S53_dom"/>
</dbReference>
<feature type="domain" description="Peptidase S8/S53" evidence="7">
    <location>
        <begin position="169"/>
        <end position="414"/>
    </location>
</feature>
<accession>A0A9N8PB80</accession>
<gene>
    <name evidence="8" type="ORF">AWRI4233_LOCUS1735</name>
</gene>
<evidence type="ECO:0000256" key="6">
    <source>
        <dbReference type="SAM" id="SignalP"/>
    </source>
</evidence>
<evidence type="ECO:0000313" key="8">
    <source>
        <dbReference type="EMBL" id="CAD0088452.1"/>
    </source>
</evidence>
<feature type="signal peptide" evidence="6">
    <location>
        <begin position="1"/>
        <end position="29"/>
    </location>
</feature>
<dbReference type="InterPro" id="IPR023828">
    <property type="entry name" value="Peptidase_S8_Ser-AS"/>
</dbReference>
<dbReference type="InterPro" id="IPR036852">
    <property type="entry name" value="Peptidase_S8/S53_dom_sf"/>
</dbReference>
<feature type="active site" description="Charge relay system" evidence="5">
    <location>
        <position position="178"/>
    </location>
</feature>
<organism evidence="8 9">
    <name type="scientific">Aureobasidium mustum</name>
    <dbReference type="NCBI Taxonomy" id="2773714"/>
    <lineage>
        <taxon>Eukaryota</taxon>
        <taxon>Fungi</taxon>
        <taxon>Dikarya</taxon>
        <taxon>Ascomycota</taxon>
        <taxon>Pezizomycotina</taxon>
        <taxon>Dothideomycetes</taxon>
        <taxon>Dothideomycetidae</taxon>
        <taxon>Dothideales</taxon>
        <taxon>Saccotheciaceae</taxon>
        <taxon>Aureobasidium</taxon>
    </lineage>
</organism>
<dbReference type="GO" id="GO:0006508">
    <property type="term" value="P:proteolysis"/>
    <property type="evidence" value="ECO:0007669"/>
    <property type="project" value="UniProtKB-KW"/>
</dbReference>
<dbReference type="Pfam" id="PF00082">
    <property type="entry name" value="Peptidase_S8"/>
    <property type="match status" value="1"/>
</dbReference>
<reference evidence="8" key="1">
    <citation type="submission" date="2020-06" db="EMBL/GenBank/DDBJ databases">
        <authorList>
            <person name="Onetto C."/>
        </authorList>
    </citation>
    <scope>NUCLEOTIDE SEQUENCE</scope>
</reference>
<dbReference type="InterPro" id="IPR022398">
    <property type="entry name" value="Peptidase_S8_His-AS"/>
</dbReference>
<feature type="active site" description="Charge relay system" evidence="5">
    <location>
        <position position="381"/>
    </location>
</feature>
<evidence type="ECO:0000313" key="9">
    <source>
        <dbReference type="Proteomes" id="UP000714618"/>
    </source>
</evidence>
<evidence type="ECO:0000256" key="4">
    <source>
        <dbReference type="ARBA" id="ARBA00022825"/>
    </source>
</evidence>
<keyword evidence="3 5" id="KW-0378">Hydrolase</keyword>
<comment type="caution">
    <text evidence="8">The sequence shown here is derived from an EMBL/GenBank/DDBJ whole genome shotgun (WGS) entry which is preliminary data.</text>
</comment>
<comment type="similarity">
    <text evidence="1 5">Belongs to the peptidase S8 family.</text>
</comment>
<evidence type="ECO:0000256" key="5">
    <source>
        <dbReference type="PROSITE-ProRule" id="PRU01240"/>
    </source>
</evidence>
<keyword evidence="2 5" id="KW-0645">Protease</keyword>
<dbReference type="PROSITE" id="PS00138">
    <property type="entry name" value="SUBTILASE_SER"/>
    <property type="match status" value="1"/>
</dbReference>
<dbReference type="InterPro" id="IPR015500">
    <property type="entry name" value="Peptidase_S8_subtilisin-rel"/>
</dbReference>
<evidence type="ECO:0000256" key="2">
    <source>
        <dbReference type="ARBA" id="ARBA00022670"/>
    </source>
</evidence>
<dbReference type="SUPFAM" id="SSF52743">
    <property type="entry name" value="Subtilisin-like"/>
    <property type="match status" value="1"/>
</dbReference>
<proteinExistence type="inferred from homology"/>
<evidence type="ECO:0000256" key="1">
    <source>
        <dbReference type="ARBA" id="ARBA00011073"/>
    </source>
</evidence>
<feature type="active site" description="Charge relay system" evidence="5">
    <location>
        <position position="212"/>
    </location>
</feature>
<dbReference type="InterPro" id="IPR050131">
    <property type="entry name" value="Peptidase_S8_subtilisin-like"/>
</dbReference>
<sequence>MATLKNFHVLIMLVLQLLCLGFLAHVSTGEVIPHEFVVCLDEGYPLQSHFEYIGKQLNISRYIENLDCYDIDFHNTTTTHDLSEQAVLDLIRSDPQVYSVSSHLSSIPGFWVEGKPSPPSDFKNQSHSTHSRASYETLTQEDASWALSYVSSDQAVPAESKYYYMQRGGQGVDVYVLDTGLDPIVADLHDHRFFTYDSFVSEEPDTVDYNGHGTHVASIVGSDRFGVCKLCAVISLKTSNATGLNTSKPVRDAINYAIWRHNIKKQTEPGFKGSIINMSFGFNATDADLDDVRRAIKAADAAGILMVAAAGNDGMVLGFKRYTESYVYPATSGRVITVGGSLEYNTWFRSSNYGPLINVLAPASCESYWRDATTRPASGTSQAAPHVAGVLALWMSYEGSFNKTIASQRLMQNSDIGYISGVPPNTHNSFVNSGIHKGFPYVGVPEGAGFTD</sequence>
<keyword evidence="6" id="KW-0732">Signal</keyword>
<dbReference type="GO" id="GO:0004252">
    <property type="term" value="F:serine-type endopeptidase activity"/>
    <property type="evidence" value="ECO:0007669"/>
    <property type="project" value="UniProtKB-UniRule"/>
</dbReference>
<dbReference type="EMBL" id="CAIJEO010000003">
    <property type="protein sequence ID" value="CAD0088452.1"/>
    <property type="molecule type" value="Genomic_DNA"/>
</dbReference>
<dbReference type="PANTHER" id="PTHR43806:SF58">
    <property type="entry name" value="ALKALINE PROTEASE 1-RELATED"/>
    <property type="match status" value="1"/>
</dbReference>
<protein>
    <recommendedName>
        <fullName evidence="7">Peptidase S8/S53 domain-containing protein</fullName>
    </recommendedName>
</protein>